<feature type="chain" id="PRO_5007546598" description="ABC transporter substrate-binding protein" evidence="2">
    <location>
        <begin position="20"/>
        <end position="317"/>
    </location>
</feature>
<evidence type="ECO:0000313" key="4">
    <source>
        <dbReference type="Proteomes" id="UP000072741"/>
    </source>
</evidence>
<dbReference type="PATRIC" id="fig|433924.3.peg.5229"/>
<dbReference type="AlphaFoldDB" id="A0A147GRV2"/>
<evidence type="ECO:0000313" key="3">
    <source>
        <dbReference type="EMBL" id="KTT18982.1"/>
    </source>
</evidence>
<dbReference type="Proteomes" id="UP000072741">
    <property type="component" value="Unassembled WGS sequence"/>
</dbReference>
<evidence type="ECO:0000256" key="2">
    <source>
        <dbReference type="SAM" id="SignalP"/>
    </source>
</evidence>
<dbReference type="CDD" id="cd07012">
    <property type="entry name" value="PBP2_Bug_TTT"/>
    <property type="match status" value="1"/>
</dbReference>
<reference evidence="3 4" key="1">
    <citation type="journal article" date="2016" name="Front. Microbiol.">
        <title>Genomic Resource of Rice Seed Associated Bacteria.</title>
        <authorList>
            <person name="Midha S."/>
            <person name="Bansal K."/>
            <person name="Sharma S."/>
            <person name="Kumar N."/>
            <person name="Patil P.P."/>
            <person name="Chaudhry V."/>
            <person name="Patil P.B."/>
        </authorList>
    </citation>
    <scope>NUCLEOTIDE SEQUENCE [LARGE SCALE GENOMIC DNA]</scope>
    <source>
        <strain evidence="3 4">NS331</strain>
    </source>
</reference>
<dbReference type="Gene3D" id="3.40.190.150">
    <property type="entry name" value="Bordetella uptake gene, domain 1"/>
    <property type="match status" value="1"/>
</dbReference>
<evidence type="ECO:0008006" key="5">
    <source>
        <dbReference type="Google" id="ProtNLM"/>
    </source>
</evidence>
<dbReference type="PANTHER" id="PTHR42928:SF5">
    <property type="entry name" value="BLR1237 PROTEIN"/>
    <property type="match status" value="1"/>
</dbReference>
<dbReference type="Gene3D" id="3.40.190.10">
    <property type="entry name" value="Periplasmic binding protein-like II"/>
    <property type="match status" value="1"/>
</dbReference>
<dbReference type="Pfam" id="PF03401">
    <property type="entry name" value="TctC"/>
    <property type="match status" value="1"/>
</dbReference>
<keyword evidence="4" id="KW-1185">Reference proteome</keyword>
<keyword evidence="2" id="KW-0732">Signal</keyword>
<name>A0A147GRV2_9BURK</name>
<evidence type="ECO:0000256" key="1">
    <source>
        <dbReference type="ARBA" id="ARBA00006987"/>
    </source>
</evidence>
<accession>A0A147GRV2</accession>
<dbReference type="InterPro" id="IPR005064">
    <property type="entry name" value="BUG"/>
</dbReference>
<dbReference type="InterPro" id="IPR042100">
    <property type="entry name" value="Bug_dom1"/>
</dbReference>
<dbReference type="SUPFAM" id="SSF53850">
    <property type="entry name" value="Periplasmic binding protein-like II"/>
    <property type="match status" value="1"/>
</dbReference>
<gene>
    <name evidence="3" type="ORF">NS331_15270</name>
</gene>
<comment type="caution">
    <text evidence="3">The sequence shown here is derived from an EMBL/GenBank/DDBJ whole genome shotgun (WGS) entry which is preliminary data.</text>
</comment>
<sequence>MFAGALLGCLCLGASAADAYPSKPIRVVIPFPPGGAVDTLMRSIGPALSAELGQPLVIDNRPGGGAQIGASVVLGAPPDGYTMFVAEIGAFAINPSLYRNISYQPVRDFEGVDMLTRTPMVMYGSPTGKLPSFKALKDAVAAGADISYGSFGPGTAPHILGHQLSRALPKGKFTHIPYKGAPPALQAMMTNEIDLLFDGVPGVLNMVRSSKGVPLAVAAAQRSEYLPQVPTTAELGLPQLQMDLWIGAAVKKGTPPAIVNRLHAAFEKVLADREIWKKQADLGYSKASMTPAQFDAFIKSEIERYRPAIVESGATVE</sequence>
<dbReference type="PANTHER" id="PTHR42928">
    <property type="entry name" value="TRICARBOXYLATE-BINDING PROTEIN"/>
    <property type="match status" value="1"/>
</dbReference>
<protein>
    <recommendedName>
        <fullName evidence="5">ABC transporter substrate-binding protein</fullName>
    </recommendedName>
</protein>
<proteinExistence type="inferred from homology"/>
<dbReference type="EMBL" id="LDSL01000096">
    <property type="protein sequence ID" value="KTT18982.1"/>
    <property type="molecule type" value="Genomic_DNA"/>
</dbReference>
<feature type="signal peptide" evidence="2">
    <location>
        <begin position="1"/>
        <end position="19"/>
    </location>
</feature>
<dbReference type="PIRSF" id="PIRSF017082">
    <property type="entry name" value="YflP"/>
    <property type="match status" value="1"/>
</dbReference>
<organism evidence="3 4">
    <name type="scientific">Pseudacidovorax intermedius</name>
    <dbReference type="NCBI Taxonomy" id="433924"/>
    <lineage>
        <taxon>Bacteria</taxon>
        <taxon>Pseudomonadati</taxon>
        <taxon>Pseudomonadota</taxon>
        <taxon>Betaproteobacteria</taxon>
        <taxon>Burkholderiales</taxon>
        <taxon>Comamonadaceae</taxon>
        <taxon>Pseudacidovorax</taxon>
    </lineage>
</organism>
<comment type="similarity">
    <text evidence="1">Belongs to the UPF0065 (bug) family.</text>
</comment>